<gene>
    <name evidence="3" type="ORF">BGZ95_002438</name>
</gene>
<dbReference type="Proteomes" id="UP001194580">
    <property type="component" value="Unassembled WGS sequence"/>
</dbReference>
<dbReference type="SMART" id="SM00220">
    <property type="entry name" value="S_TKc"/>
    <property type="match status" value="1"/>
</dbReference>
<feature type="compositionally biased region" description="Polar residues" evidence="1">
    <location>
        <begin position="408"/>
        <end position="423"/>
    </location>
</feature>
<name>A0AAD4D786_9FUNG</name>
<dbReference type="GO" id="GO:0004672">
    <property type="term" value="F:protein kinase activity"/>
    <property type="evidence" value="ECO:0007669"/>
    <property type="project" value="InterPro"/>
</dbReference>
<dbReference type="GO" id="GO:0005634">
    <property type="term" value="C:nucleus"/>
    <property type="evidence" value="ECO:0007669"/>
    <property type="project" value="TreeGrafter"/>
</dbReference>
<feature type="compositionally biased region" description="Basic and acidic residues" evidence="1">
    <location>
        <begin position="16"/>
        <end position="36"/>
    </location>
</feature>
<feature type="compositionally biased region" description="Basic and acidic residues" evidence="1">
    <location>
        <begin position="311"/>
        <end position="324"/>
    </location>
</feature>
<evidence type="ECO:0000313" key="3">
    <source>
        <dbReference type="EMBL" id="KAG0268508.1"/>
    </source>
</evidence>
<dbReference type="SUPFAM" id="SSF56112">
    <property type="entry name" value="Protein kinase-like (PK-like)"/>
    <property type="match status" value="1"/>
</dbReference>
<feature type="compositionally biased region" description="Basic and acidic residues" evidence="1">
    <location>
        <begin position="443"/>
        <end position="455"/>
    </location>
</feature>
<dbReference type="InterPro" id="IPR011009">
    <property type="entry name" value="Kinase-like_dom_sf"/>
</dbReference>
<dbReference type="PROSITE" id="PS00108">
    <property type="entry name" value="PROTEIN_KINASE_ST"/>
    <property type="match status" value="1"/>
</dbReference>
<feature type="region of interest" description="Disordered" evidence="1">
    <location>
        <begin position="311"/>
        <end position="455"/>
    </location>
</feature>
<dbReference type="AlphaFoldDB" id="A0AAD4D786"/>
<sequence length="490" mass="53995">MDNPNSSHKKAAAKPTAKERANNKPQSRQDKSDEHIRVGTRIRISGGFGIVVKVVNKLGEHQALKLPKLTTGKKAIKQEIDILASAGKHQRLVEFQGVIKTEYGTGLMFELLLPRTLGALMDKRMRITEAEVRWFIPKIAEGIQYLNSKGLAHCDLKPGNILLASDMTPKLADLGLSERLGPGAKDVCGFRGTPGYVAPEVFKKGTPHTFKMDIFSLGVIVCMMLKGGRPNLTDRTKAYEERLAPLLDDKALSQPAVKLLERLLAFNPKKRMRVDDIENDTFFTSGFCPVKLSQEAFDQVPDFLLLGKHIHDDDNSESDKAHERPKFKKFRTQPPPAIGARDGGEAWKGSEVKNDGEFKEGNEVKNDSSANEDGQGKDKDAVENQLPVPKGRATGVKSILAEIPRAEQSVSKRSATGVESASAENKRADHAVTKKANTTETVEQQRQEYEERERADKEVIRAGYGDVDDECVDMALLVYSATPDGEKASP</sequence>
<feature type="region of interest" description="Disordered" evidence="1">
    <location>
        <begin position="1"/>
        <end position="36"/>
    </location>
</feature>
<dbReference type="Pfam" id="PF00069">
    <property type="entry name" value="Pkinase"/>
    <property type="match status" value="1"/>
</dbReference>
<accession>A0AAD4D786</accession>
<dbReference type="InterPro" id="IPR000719">
    <property type="entry name" value="Prot_kinase_dom"/>
</dbReference>
<organism evidence="3 4">
    <name type="scientific">Linnemannia exigua</name>
    <dbReference type="NCBI Taxonomy" id="604196"/>
    <lineage>
        <taxon>Eukaryota</taxon>
        <taxon>Fungi</taxon>
        <taxon>Fungi incertae sedis</taxon>
        <taxon>Mucoromycota</taxon>
        <taxon>Mortierellomycotina</taxon>
        <taxon>Mortierellomycetes</taxon>
        <taxon>Mortierellales</taxon>
        <taxon>Mortierellaceae</taxon>
        <taxon>Linnemannia</taxon>
    </lineage>
</organism>
<dbReference type="PROSITE" id="PS50011">
    <property type="entry name" value="PROTEIN_KINASE_DOM"/>
    <property type="match status" value="1"/>
</dbReference>
<protein>
    <recommendedName>
        <fullName evidence="2">Protein kinase domain-containing protein</fullName>
    </recommendedName>
</protein>
<evidence type="ECO:0000259" key="2">
    <source>
        <dbReference type="PROSITE" id="PS50011"/>
    </source>
</evidence>
<dbReference type="InterPro" id="IPR008271">
    <property type="entry name" value="Ser/Thr_kinase_AS"/>
</dbReference>
<dbReference type="Gene3D" id="1.10.510.10">
    <property type="entry name" value="Transferase(Phosphotransferase) domain 1"/>
    <property type="match status" value="1"/>
</dbReference>
<reference evidence="3" key="1">
    <citation type="journal article" date="2020" name="Fungal Divers.">
        <title>Resolving the Mortierellaceae phylogeny through synthesis of multi-gene phylogenetics and phylogenomics.</title>
        <authorList>
            <person name="Vandepol N."/>
            <person name="Liber J."/>
            <person name="Desiro A."/>
            <person name="Na H."/>
            <person name="Kennedy M."/>
            <person name="Barry K."/>
            <person name="Grigoriev I.V."/>
            <person name="Miller A.N."/>
            <person name="O'Donnell K."/>
            <person name="Stajich J.E."/>
            <person name="Bonito G."/>
        </authorList>
    </citation>
    <scope>NUCLEOTIDE SEQUENCE</scope>
    <source>
        <strain evidence="3">NRRL 28262</strain>
    </source>
</reference>
<proteinExistence type="predicted"/>
<dbReference type="GO" id="GO:0005524">
    <property type="term" value="F:ATP binding"/>
    <property type="evidence" value="ECO:0007669"/>
    <property type="project" value="InterPro"/>
</dbReference>
<dbReference type="PANTHER" id="PTHR24345">
    <property type="entry name" value="SERINE/THREONINE-PROTEIN KINASE PLK"/>
    <property type="match status" value="1"/>
</dbReference>
<dbReference type="EMBL" id="JAAAIL010001517">
    <property type="protein sequence ID" value="KAG0268508.1"/>
    <property type="molecule type" value="Genomic_DNA"/>
</dbReference>
<comment type="caution">
    <text evidence="3">The sequence shown here is derived from an EMBL/GenBank/DDBJ whole genome shotgun (WGS) entry which is preliminary data.</text>
</comment>
<evidence type="ECO:0000256" key="1">
    <source>
        <dbReference type="SAM" id="MobiDB-lite"/>
    </source>
</evidence>
<keyword evidence="4" id="KW-1185">Reference proteome</keyword>
<feature type="compositionally biased region" description="Basic and acidic residues" evidence="1">
    <location>
        <begin position="342"/>
        <end position="366"/>
    </location>
</feature>
<feature type="domain" description="Protein kinase" evidence="2">
    <location>
        <begin position="37"/>
        <end position="283"/>
    </location>
</feature>
<evidence type="ECO:0000313" key="4">
    <source>
        <dbReference type="Proteomes" id="UP001194580"/>
    </source>
</evidence>
<dbReference type="CDD" id="cd00180">
    <property type="entry name" value="PKc"/>
    <property type="match status" value="1"/>
</dbReference>